<dbReference type="Pfam" id="PF21516">
    <property type="entry name" value="YqeH-like_C"/>
    <property type="match status" value="1"/>
</dbReference>
<evidence type="ECO:0000256" key="1">
    <source>
        <dbReference type="SAM" id="MobiDB-lite"/>
    </source>
</evidence>
<evidence type="ECO:0000259" key="3">
    <source>
        <dbReference type="Pfam" id="PF21516"/>
    </source>
</evidence>
<gene>
    <name evidence="4" type="ORF">TrRE_jg10990</name>
</gene>
<dbReference type="Pfam" id="PF01926">
    <property type="entry name" value="MMR_HSR1"/>
    <property type="match status" value="1"/>
</dbReference>
<dbReference type="InterPro" id="IPR006073">
    <property type="entry name" value="GTP-bd"/>
</dbReference>
<dbReference type="InterPro" id="IPR050896">
    <property type="entry name" value="Mito_lipid_metab_GTPase"/>
</dbReference>
<dbReference type="GO" id="GO:0005739">
    <property type="term" value="C:mitochondrion"/>
    <property type="evidence" value="ECO:0007669"/>
    <property type="project" value="TreeGrafter"/>
</dbReference>
<dbReference type="PANTHER" id="PTHR46434:SF1">
    <property type="entry name" value="GENETIC INTERACTOR OF PROHIBITINS 3, MITOCHONDRIAL"/>
    <property type="match status" value="1"/>
</dbReference>
<dbReference type="Gene3D" id="3.40.50.300">
    <property type="entry name" value="P-loop containing nucleotide triphosphate hydrolases"/>
    <property type="match status" value="1"/>
</dbReference>
<evidence type="ECO:0000313" key="4">
    <source>
        <dbReference type="EMBL" id="GMH72668.1"/>
    </source>
</evidence>
<sequence length="664" mass="72185">MSGKGGGGPPKGKITINPNWKEDYDEAALTEAFDKMAIGDGADVSKMKTFQLPSDFDMGVDEEGDWDDDEFPEFLDEDDDEDEDDNEDEDDEILDFGEGGGGGGMEDRIFQAKNAASKGYITSANDNDNLDSWVEDNDIPTPADPEFEPRVFEISGSKVTLNCPGCGVEFQTKDEMDVGFLPPNKYEEVVSEMGRQKGTSSSDDGGEAWTTEDEIEWLLHGGETTGLEKVDAELTSSSTPSATSALPTLPFKPPVCQRCHGLKNFGRAPAHLTSSDPSKSLLTPATFSAILQKALTPKVLRSNVVVIMVDLFDFTTKGALETIDKIIGSNKANVILGVNKSDLFPRNTLTPLRAESWVRRELRMGGIDCVRGEQGDVRLISALTGFGVQALIGKVTGMMETFDLEGVYVIGGANVGKSTLLNKMIGGKRGEGKATESQLPGTTLNLLKFPLKNGKFLYDTPGLLVPGSITTLLSTDELKLVCPKKRVEAKTFRVEPGGCVMLGGLARVDVHPDCKAFMLTFFVGNEVVLHPTKTEKSGSVMERQVGKMLTPPIVEDDDDEKRRERVDMLGGTDEHIYTIHGKGWKEAAADLTIRGLGWFSVTGAGDAKIKVTVPKGTDVTMREDSLMPKDVWQNTGRFTGHKMVKKGKPQKGNRKPRPKKKGKN</sequence>
<dbReference type="OrthoDB" id="1696305at2759"/>
<dbReference type="CDD" id="cd01855">
    <property type="entry name" value="YqeH"/>
    <property type="match status" value="1"/>
</dbReference>
<comment type="caution">
    <text evidence="4">The sequence shown here is derived from an EMBL/GenBank/DDBJ whole genome shotgun (WGS) entry which is preliminary data.</text>
</comment>
<evidence type="ECO:0000259" key="2">
    <source>
        <dbReference type="Pfam" id="PF01926"/>
    </source>
</evidence>
<dbReference type="SUPFAM" id="SSF52540">
    <property type="entry name" value="P-loop containing nucleoside triphosphate hydrolases"/>
    <property type="match status" value="1"/>
</dbReference>
<proteinExistence type="predicted"/>
<dbReference type="InterPro" id="IPR048422">
    <property type="entry name" value="NOA1/YqeH-like_C"/>
</dbReference>
<dbReference type="PANTHER" id="PTHR46434">
    <property type="entry name" value="GENETIC INTERACTOR OF PROHIBITINS 3, MITOCHONDRIAL"/>
    <property type="match status" value="1"/>
</dbReference>
<evidence type="ECO:0008006" key="6">
    <source>
        <dbReference type="Google" id="ProtNLM"/>
    </source>
</evidence>
<name>A0A9W7AP88_9STRA</name>
<accession>A0A9W7AP88</accession>
<dbReference type="AlphaFoldDB" id="A0A9W7AP88"/>
<feature type="region of interest" description="Disordered" evidence="1">
    <location>
        <begin position="631"/>
        <end position="664"/>
    </location>
</feature>
<protein>
    <recommendedName>
        <fullName evidence="6">G domain-containing protein</fullName>
    </recommendedName>
</protein>
<feature type="domain" description="NOA1/YqeH-like C-terminal" evidence="3">
    <location>
        <begin position="519"/>
        <end position="623"/>
    </location>
</feature>
<keyword evidence="5" id="KW-1185">Reference proteome</keyword>
<dbReference type="Proteomes" id="UP001165082">
    <property type="component" value="Unassembled WGS sequence"/>
</dbReference>
<feature type="compositionally biased region" description="Acidic residues" evidence="1">
    <location>
        <begin position="58"/>
        <end position="95"/>
    </location>
</feature>
<dbReference type="GO" id="GO:0005525">
    <property type="term" value="F:GTP binding"/>
    <property type="evidence" value="ECO:0007669"/>
    <property type="project" value="InterPro"/>
</dbReference>
<reference evidence="4" key="1">
    <citation type="submission" date="2022-07" db="EMBL/GenBank/DDBJ databases">
        <title>Genome analysis of Parmales, a sister group of diatoms, reveals the evolutionary specialization of diatoms from phago-mixotrophs to photoautotrophs.</title>
        <authorList>
            <person name="Ban H."/>
            <person name="Sato S."/>
            <person name="Yoshikawa S."/>
            <person name="Kazumasa Y."/>
            <person name="Nakamura Y."/>
            <person name="Ichinomiya M."/>
            <person name="Saitoh K."/>
            <person name="Sato N."/>
            <person name="Blanc-Mathieu R."/>
            <person name="Endo H."/>
            <person name="Kuwata A."/>
            <person name="Ogata H."/>
        </authorList>
    </citation>
    <scope>NUCLEOTIDE SEQUENCE</scope>
</reference>
<dbReference type="EMBL" id="BRXZ01002907">
    <property type="protein sequence ID" value="GMH72668.1"/>
    <property type="molecule type" value="Genomic_DNA"/>
</dbReference>
<feature type="region of interest" description="Disordered" evidence="1">
    <location>
        <begin position="55"/>
        <end position="107"/>
    </location>
</feature>
<feature type="domain" description="G" evidence="2">
    <location>
        <begin position="407"/>
        <end position="465"/>
    </location>
</feature>
<organism evidence="4 5">
    <name type="scientific">Triparma retinervis</name>
    <dbReference type="NCBI Taxonomy" id="2557542"/>
    <lineage>
        <taxon>Eukaryota</taxon>
        <taxon>Sar</taxon>
        <taxon>Stramenopiles</taxon>
        <taxon>Ochrophyta</taxon>
        <taxon>Bolidophyceae</taxon>
        <taxon>Parmales</taxon>
        <taxon>Triparmaceae</taxon>
        <taxon>Triparma</taxon>
    </lineage>
</organism>
<feature type="compositionally biased region" description="Basic residues" evidence="1">
    <location>
        <begin position="639"/>
        <end position="664"/>
    </location>
</feature>
<dbReference type="InterPro" id="IPR027417">
    <property type="entry name" value="P-loop_NTPase"/>
</dbReference>
<evidence type="ECO:0000313" key="5">
    <source>
        <dbReference type="Proteomes" id="UP001165082"/>
    </source>
</evidence>